<organism evidence="10">
    <name type="scientific">freshwater metagenome</name>
    <dbReference type="NCBI Taxonomy" id="449393"/>
    <lineage>
        <taxon>unclassified sequences</taxon>
        <taxon>metagenomes</taxon>
        <taxon>ecological metagenomes</taxon>
    </lineage>
</organism>
<dbReference type="EMBL" id="CAFAAC010000004">
    <property type="protein sequence ID" value="CAB4778998.1"/>
    <property type="molecule type" value="Genomic_DNA"/>
</dbReference>
<evidence type="ECO:0000256" key="3">
    <source>
        <dbReference type="ARBA" id="ARBA00021923"/>
    </source>
</evidence>
<evidence type="ECO:0000256" key="7">
    <source>
        <dbReference type="ARBA" id="ARBA00033428"/>
    </source>
</evidence>
<evidence type="ECO:0000313" key="11">
    <source>
        <dbReference type="EMBL" id="CAB4978438.1"/>
    </source>
</evidence>
<dbReference type="InterPro" id="IPR011060">
    <property type="entry name" value="RibuloseP-bd_barrel"/>
</dbReference>
<evidence type="ECO:0000256" key="5">
    <source>
        <dbReference type="ARBA" id="ARBA00022975"/>
    </source>
</evidence>
<gene>
    <name evidence="9" type="ORF">UFOPK2967_00142</name>
    <name evidence="10" type="ORF">UFOPK3587_00483</name>
    <name evidence="11" type="ORF">UFOPK3984_00237</name>
    <name evidence="12" type="ORF">UFOPK4114_00047</name>
</gene>
<dbReference type="UniPathway" id="UPA00070">
    <property type="reaction ID" value="UER00120"/>
</dbReference>
<evidence type="ECO:0000256" key="1">
    <source>
        <dbReference type="ARBA" id="ARBA00004861"/>
    </source>
</evidence>
<dbReference type="GO" id="GO:0005829">
    <property type="term" value="C:cytosol"/>
    <property type="evidence" value="ECO:0007669"/>
    <property type="project" value="TreeGrafter"/>
</dbReference>
<dbReference type="PROSITE" id="PS00156">
    <property type="entry name" value="OMPDECASE"/>
    <property type="match status" value="1"/>
</dbReference>
<dbReference type="SUPFAM" id="SSF51366">
    <property type="entry name" value="Ribulose-phoshate binding barrel"/>
    <property type="match status" value="1"/>
</dbReference>
<evidence type="ECO:0000256" key="2">
    <source>
        <dbReference type="ARBA" id="ARBA00012321"/>
    </source>
</evidence>
<proteinExistence type="predicted"/>
<dbReference type="GO" id="GO:0004590">
    <property type="term" value="F:orotidine-5'-phosphate decarboxylase activity"/>
    <property type="evidence" value="ECO:0007669"/>
    <property type="project" value="UniProtKB-EC"/>
</dbReference>
<dbReference type="Gene3D" id="3.20.20.70">
    <property type="entry name" value="Aldolase class I"/>
    <property type="match status" value="1"/>
</dbReference>
<dbReference type="CDD" id="cd04725">
    <property type="entry name" value="OMP_decarboxylase_like"/>
    <property type="match status" value="1"/>
</dbReference>
<accession>A0A6J7GAH3</accession>
<comment type="pathway">
    <text evidence="1">Pyrimidine metabolism; UMP biosynthesis via de novo pathway; UMP from orotate: step 2/2.</text>
</comment>
<evidence type="ECO:0000256" key="6">
    <source>
        <dbReference type="ARBA" id="ARBA00023239"/>
    </source>
</evidence>
<dbReference type="AlphaFoldDB" id="A0A6J7GAH3"/>
<dbReference type="GO" id="GO:0006207">
    <property type="term" value="P:'de novo' pyrimidine nucleobase biosynthetic process"/>
    <property type="evidence" value="ECO:0007669"/>
    <property type="project" value="InterPro"/>
</dbReference>
<evidence type="ECO:0000256" key="4">
    <source>
        <dbReference type="ARBA" id="ARBA00022793"/>
    </source>
</evidence>
<dbReference type="EMBL" id="CAFBMN010000015">
    <property type="protein sequence ID" value="CAB4901133.1"/>
    <property type="molecule type" value="Genomic_DNA"/>
</dbReference>
<dbReference type="InterPro" id="IPR013785">
    <property type="entry name" value="Aldolase_TIM"/>
</dbReference>
<dbReference type="InterPro" id="IPR014732">
    <property type="entry name" value="OMPdecase"/>
</dbReference>
<keyword evidence="5" id="KW-0665">Pyrimidine biosynthesis</keyword>
<name>A0A6J7GAH3_9ZZZZ</name>
<feature type="domain" description="Orotidine 5'-phosphate decarboxylase" evidence="8">
    <location>
        <begin position="4"/>
        <end position="227"/>
    </location>
</feature>
<dbReference type="InterPro" id="IPR018089">
    <property type="entry name" value="OMPdecase_AS"/>
</dbReference>
<evidence type="ECO:0000313" key="10">
    <source>
        <dbReference type="EMBL" id="CAB4901133.1"/>
    </source>
</evidence>
<evidence type="ECO:0000313" key="12">
    <source>
        <dbReference type="EMBL" id="CAB5007529.1"/>
    </source>
</evidence>
<sequence>MKSPIILALDTPQLDVAKRWVDCTQESIGAYKLGLEFFLTHGSEGVKQIQAVSDVDIFLDLKLHDIPNTVGKAALQVASLSPKFLTVHAAGGQAMIKSAVISCPDVAITAVTVLTSLSENDVQEIGFKGNSLESAVDLARLAVQAGAKAIVCSPLEISAISEVIPQHVRIITPGVRPSDETLNDDQNRVMTPKQAIDRGAHYVVIGRPITRFWETGADAMRDRARTLVEELS</sequence>
<dbReference type="NCBIfam" id="NF001273">
    <property type="entry name" value="PRK00230.1"/>
    <property type="match status" value="1"/>
</dbReference>
<dbReference type="SMART" id="SM00934">
    <property type="entry name" value="OMPdecase"/>
    <property type="match status" value="1"/>
</dbReference>
<dbReference type="Pfam" id="PF00215">
    <property type="entry name" value="OMPdecase"/>
    <property type="match status" value="1"/>
</dbReference>
<evidence type="ECO:0000313" key="9">
    <source>
        <dbReference type="EMBL" id="CAB4778998.1"/>
    </source>
</evidence>
<dbReference type="InterPro" id="IPR001754">
    <property type="entry name" value="OMPdeCOase_dom"/>
</dbReference>
<reference evidence="10" key="1">
    <citation type="submission" date="2020-05" db="EMBL/GenBank/DDBJ databases">
        <authorList>
            <person name="Chiriac C."/>
            <person name="Salcher M."/>
            <person name="Ghai R."/>
            <person name="Kavagutti S V."/>
        </authorList>
    </citation>
    <scope>NUCLEOTIDE SEQUENCE</scope>
</reference>
<protein>
    <recommendedName>
        <fullName evidence="3">Orotidine 5'-phosphate decarboxylase</fullName>
        <ecNumber evidence="2">4.1.1.23</ecNumber>
    </recommendedName>
    <alternativeName>
        <fullName evidence="7">OMP decarboxylase</fullName>
    </alternativeName>
</protein>
<dbReference type="NCBIfam" id="TIGR01740">
    <property type="entry name" value="pyrF"/>
    <property type="match status" value="1"/>
</dbReference>
<evidence type="ECO:0000259" key="8">
    <source>
        <dbReference type="SMART" id="SM00934"/>
    </source>
</evidence>
<keyword evidence="6" id="KW-0456">Lyase</keyword>
<dbReference type="GO" id="GO:0044205">
    <property type="term" value="P:'de novo' UMP biosynthetic process"/>
    <property type="evidence" value="ECO:0007669"/>
    <property type="project" value="UniProtKB-UniPathway"/>
</dbReference>
<keyword evidence="4" id="KW-0210">Decarboxylase</keyword>
<dbReference type="PANTHER" id="PTHR32119:SF2">
    <property type="entry name" value="OROTIDINE 5'-PHOSPHATE DECARBOXYLASE"/>
    <property type="match status" value="1"/>
</dbReference>
<dbReference type="EMBL" id="CAFBPP010000001">
    <property type="protein sequence ID" value="CAB5007529.1"/>
    <property type="molecule type" value="Genomic_DNA"/>
</dbReference>
<dbReference type="EMBL" id="CAFBOP010000004">
    <property type="protein sequence ID" value="CAB4978438.1"/>
    <property type="molecule type" value="Genomic_DNA"/>
</dbReference>
<dbReference type="PANTHER" id="PTHR32119">
    <property type="entry name" value="OROTIDINE 5'-PHOSPHATE DECARBOXYLASE"/>
    <property type="match status" value="1"/>
</dbReference>
<dbReference type="EC" id="4.1.1.23" evidence="2"/>